<dbReference type="InterPro" id="IPR047112">
    <property type="entry name" value="RecG/Mfd"/>
</dbReference>
<keyword evidence="3" id="KW-0067">ATP-binding</keyword>
<keyword evidence="3" id="KW-0347">Helicase</keyword>
<gene>
    <name evidence="7" type="ORF">BDCR2A_00758</name>
</gene>
<dbReference type="PROSITE" id="PS51192">
    <property type="entry name" value="HELICASE_ATP_BIND_1"/>
    <property type="match status" value="1"/>
</dbReference>
<sequence length="206" mass="23581">MMSSKVMDRLLCGDVGFGKTEVAMRAAFKAVMGKKQVAILSPTTILTEQHFNTFKKRFKNFPIQIAMISRFITKSKEKEILRNLETGNIDIIIGTHKILSKKITYKDLGLIIIDEEQRFGVKEKEKLKEIKVSVDSLALSATPIPRSLHMSLIKLRDISVLKTPPQNRIKIETYVEEFSEILIKHAIENELSRNGQVFLYTIIFKN</sequence>
<proteinExistence type="predicted"/>
<keyword evidence="5" id="KW-0234">DNA repair</keyword>
<dbReference type="GO" id="GO:0016787">
    <property type="term" value="F:hydrolase activity"/>
    <property type="evidence" value="ECO:0007669"/>
    <property type="project" value="UniProtKB-KW"/>
</dbReference>
<evidence type="ECO:0000256" key="5">
    <source>
        <dbReference type="ARBA" id="ARBA00023204"/>
    </source>
</evidence>
<dbReference type="PANTHER" id="PTHR47964:SF1">
    <property type="entry name" value="ATP-DEPENDENT DNA HELICASE HOMOLOG RECG, CHLOROPLASTIC"/>
    <property type="match status" value="1"/>
</dbReference>
<keyword evidence="4" id="KW-0238">DNA-binding</keyword>
<dbReference type="GO" id="GO:0006281">
    <property type="term" value="P:DNA repair"/>
    <property type="evidence" value="ECO:0007669"/>
    <property type="project" value="UniProtKB-KW"/>
</dbReference>
<dbReference type="EMBL" id="AZIT01000001">
    <property type="protein sequence ID" value="ETZ18785.1"/>
    <property type="molecule type" value="Genomic_DNA"/>
</dbReference>
<evidence type="ECO:0000256" key="4">
    <source>
        <dbReference type="ARBA" id="ARBA00023125"/>
    </source>
</evidence>
<dbReference type="GO" id="GO:0003677">
    <property type="term" value="F:DNA binding"/>
    <property type="evidence" value="ECO:0007669"/>
    <property type="project" value="UniProtKB-KW"/>
</dbReference>
<dbReference type="InterPro" id="IPR027417">
    <property type="entry name" value="P-loop_NTPase"/>
</dbReference>
<dbReference type="AlphaFoldDB" id="W6TJ17"/>
<evidence type="ECO:0000313" key="7">
    <source>
        <dbReference type="EMBL" id="ETZ18785.1"/>
    </source>
</evidence>
<reference evidence="7 8" key="1">
    <citation type="submission" date="2013-12" db="EMBL/GenBank/DDBJ databases">
        <title>Comparative genomics of relapsing fever spirochetes.</title>
        <authorList>
            <person name="Schwan T.G."/>
            <person name="Raffel S.J."/>
            <person name="Porcella S.F."/>
        </authorList>
    </citation>
    <scope>NUCLEOTIDE SEQUENCE [LARGE SCALE GENOMIC DNA]</scope>
    <source>
        <strain evidence="7 8">CR2A</strain>
    </source>
</reference>
<evidence type="ECO:0000256" key="3">
    <source>
        <dbReference type="ARBA" id="ARBA00022806"/>
    </source>
</evidence>
<comment type="caution">
    <text evidence="7">The sequence shown here is derived from an EMBL/GenBank/DDBJ whole genome shotgun (WGS) entry which is preliminary data.</text>
</comment>
<dbReference type="Gene3D" id="3.40.50.300">
    <property type="entry name" value="P-loop containing nucleotide triphosphate hydrolases"/>
    <property type="match status" value="1"/>
</dbReference>
<evidence type="ECO:0000256" key="2">
    <source>
        <dbReference type="ARBA" id="ARBA00022801"/>
    </source>
</evidence>
<keyword evidence="2" id="KW-0378">Hydrolase</keyword>
<dbReference type="GO" id="GO:0005524">
    <property type="term" value="F:ATP binding"/>
    <property type="evidence" value="ECO:0007669"/>
    <property type="project" value="InterPro"/>
</dbReference>
<evidence type="ECO:0000256" key="1">
    <source>
        <dbReference type="ARBA" id="ARBA00022763"/>
    </source>
</evidence>
<evidence type="ECO:0000313" key="8">
    <source>
        <dbReference type="Proteomes" id="UP000019148"/>
    </source>
</evidence>
<organism evidence="7 8">
    <name type="scientific">Borrelia duttonii CR2A</name>
    <dbReference type="NCBI Taxonomy" id="1432657"/>
    <lineage>
        <taxon>Bacteria</taxon>
        <taxon>Pseudomonadati</taxon>
        <taxon>Spirochaetota</taxon>
        <taxon>Spirochaetia</taxon>
        <taxon>Spirochaetales</taxon>
        <taxon>Borreliaceae</taxon>
        <taxon>Borrelia</taxon>
    </lineage>
</organism>
<dbReference type="PANTHER" id="PTHR47964">
    <property type="entry name" value="ATP-DEPENDENT DNA HELICASE HOMOLOG RECG, CHLOROPLASTIC"/>
    <property type="match status" value="1"/>
</dbReference>
<dbReference type="InterPro" id="IPR011545">
    <property type="entry name" value="DEAD/DEAH_box_helicase_dom"/>
</dbReference>
<dbReference type="PATRIC" id="fig|1432657.3.peg.749"/>
<name>W6TJ17_9SPIR</name>
<protein>
    <submittedName>
        <fullName evidence="7">Transcription-repair coupling factor</fullName>
    </submittedName>
</protein>
<dbReference type="SMART" id="SM00487">
    <property type="entry name" value="DEXDc"/>
    <property type="match status" value="1"/>
</dbReference>
<dbReference type="GO" id="GO:0003678">
    <property type="term" value="F:DNA helicase activity"/>
    <property type="evidence" value="ECO:0007669"/>
    <property type="project" value="TreeGrafter"/>
</dbReference>
<dbReference type="InterPro" id="IPR014001">
    <property type="entry name" value="Helicase_ATP-bd"/>
</dbReference>
<dbReference type="Pfam" id="PF00270">
    <property type="entry name" value="DEAD"/>
    <property type="match status" value="1"/>
</dbReference>
<evidence type="ECO:0000259" key="6">
    <source>
        <dbReference type="PROSITE" id="PS51192"/>
    </source>
</evidence>
<feature type="domain" description="Helicase ATP-binding" evidence="6">
    <location>
        <begin position="1"/>
        <end position="161"/>
    </location>
</feature>
<keyword evidence="3" id="KW-0547">Nucleotide-binding</keyword>
<keyword evidence="1" id="KW-0227">DNA damage</keyword>
<dbReference type="SUPFAM" id="SSF52540">
    <property type="entry name" value="P-loop containing nucleoside triphosphate hydrolases"/>
    <property type="match status" value="1"/>
</dbReference>
<dbReference type="Proteomes" id="UP000019148">
    <property type="component" value="Unassembled WGS sequence"/>
</dbReference>
<accession>W6TJ17</accession>